<evidence type="ECO:0000313" key="2">
    <source>
        <dbReference type="Proteomes" id="UP001500460"/>
    </source>
</evidence>
<protein>
    <recommendedName>
        <fullName evidence="3">TetR family transcriptional regulator</fullName>
    </recommendedName>
</protein>
<dbReference type="EMBL" id="BAAATK010000018">
    <property type="protein sequence ID" value="GAA2439935.1"/>
    <property type="molecule type" value="Genomic_DNA"/>
</dbReference>
<dbReference type="Proteomes" id="UP001500460">
    <property type="component" value="Unassembled WGS sequence"/>
</dbReference>
<organism evidence="1 2">
    <name type="scientific">Streptomyces glaucus</name>
    <dbReference type="NCBI Taxonomy" id="284029"/>
    <lineage>
        <taxon>Bacteria</taxon>
        <taxon>Bacillati</taxon>
        <taxon>Actinomycetota</taxon>
        <taxon>Actinomycetes</taxon>
        <taxon>Kitasatosporales</taxon>
        <taxon>Streptomycetaceae</taxon>
        <taxon>Streptomyces</taxon>
    </lineage>
</organism>
<dbReference type="RefSeq" id="WP_344603977.1">
    <property type="nucleotide sequence ID" value="NZ_BAAATK010000018.1"/>
</dbReference>
<proteinExistence type="predicted"/>
<reference evidence="2" key="1">
    <citation type="journal article" date="2019" name="Int. J. Syst. Evol. Microbiol.">
        <title>The Global Catalogue of Microorganisms (GCM) 10K type strain sequencing project: providing services to taxonomists for standard genome sequencing and annotation.</title>
        <authorList>
            <consortium name="The Broad Institute Genomics Platform"/>
            <consortium name="The Broad Institute Genome Sequencing Center for Infectious Disease"/>
            <person name="Wu L."/>
            <person name="Ma J."/>
        </authorList>
    </citation>
    <scope>NUCLEOTIDE SEQUENCE [LARGE SCALE GENOMIC DNA]</scope>
    <source>
        <strain evidence="2">JCM 6922</strain>
    </source>
</reference>
<keyword evidence="2" id="KW-1185">Reference proteome</keyword>
<evidence type="ECO:0000313" key="1">
    <source>
        <dbReference type="EMBL" id="GAA2439935.1"/>
    </source>
</evidence>
<comment type="caution">
    <text evidence="1">The sequence shown here is derived from an EMBL/GenBank/DDBJ whole genome shotgun (WGS) entry which is preliminary data.</text>
</comment>
<accession>A0ABP5X205</accession>
<sequence length="127" mass="13087">MSALPLPLKTMCDLACEASLLPRVRMAIAVVAQEVFRETADTPGYPLRWNLAKTVLSPTQEQAASMMVGLIVSPALLAVAAAADTTDPAAMAAAISDEQLLDAIRAGWNAVSGVAPAPAVEAQQGTT</sequence>
<name>A0ABP5X205_9ACTN</name>
<evidence type="ECO:0008006" key="3">
    <source>
        <dbReference type="Google" id="ProtNLM"/>
    </source>
</evidence>
<gene>
    <name evidence="1" type="ORF">GCM10010421_32800</name>
</gene>